<organism evidence="16 17">
    <name type="scientific">bacterium (Candidatus Gribaldobacteria) CG03_land_8_20_14_0_80_36_40</name>
    <dbReference type="NCBI Taxonomy" id="2014271"/>
    <lineage>
        <taxon>Bacteria</taxon>
        <taxon>Candidatus Gribaldobacteria</taxon>
    </lineage>
</organism>
<evidence type="ECO:0000256" key="7">
    <source>
        <dbReference type="ARBA" id="ARBA00022801"/>
    </source>
</evidence>
<comment type="caution">
    <text evidence="16">The sequence shown here is derived from an EMBL/GenBank/DDBJ whole genome shotgun (WGS) entry which is preliminary data.</text>
</comment>
<evidence type="ECO:0000313" key="17">
    <source>
        <dbReference type="Proteomes" id="UP000228816"/>
    </source>
</evidence>
<reference evidence="17" key="1">
    <citation type="submission" date="2017-09" db="EMBL/GenBank/DDBJ databases">
        <title>Depth-based differentiation of microbial function through sediment-hosted aquifers and enrichment of novel symbionts in the deep terrestrial subsurface.</title>
        <authorList>
            <person name="Probst A.J."/>
            <person name="Ladd B."/>
            <person name="Jarett J.K."/>
            <person name="Geller-Mcgrath D.E."/>
            <person name="Sieber C.M.K."/>
            <person name="Emerson J.B."/>
            <person name="Anantharaman K."/>
            <person name="Thomas B.C."/>
            <person name="Malmstrom R."/>
            <person name="Stieglmeier M."/>
            <person name="Klingl A."/>
            <person name="Woyke T."/>
            <person name="Ryan C.M."/>
            <person name="Banfield J.F."/>
        </authorList>
    </citation>
    <scope>NUCLEOTIDE SEQUENCE [LARGE SCALE GENOMIC DNA]</scope>
</reference>
<dbReference type="Pfam" id="PF03717">
    <property type="entry name" value="PBP_dimer"/>
    <property type="match status" value="1"/>
</dbReference>
<evidence type="ECO:0000313" key="16">
    <source>
        <dbReference type="EMBL" id="PIV14171.1"/>
    </source>
</evidence>
<sequence>MEKSLKNKKVRKKSGEIEMEEIFLDNFLERQKENLEISDKKLEIPLTKQILYLFLLASLVFIGILWISCFRLQIAQGENYKILSEKNKFAVLKIQASRGVIYDRNLEQLVWNQSSFDLVLDESQLPEEESERKEIIKEISKIVGSDIQIENTLVAENLPYQTLISLEAEIEKFPGFLIKETSIRKYEDSYSLAHLLGYLGKIKASELKACQECSILDFVGREGLENSYEKVLGEKKGKIQIEKTVEGEEISREIIEYPQSGNSLVLALDFPLQEKIEEVLAATLKEVGSQGGAVVALDPRNGNVLASVSLPYFNNNLFAQGIKPEELQKLNEDKRNPQVNRVIGGLYPLGSTIKPLIGSAALDEGIIKEFTQLYCPLELCLKNIYTGEKECFSDWTFHGLSDIKRAIAESVNPFFYMIGGGYTRPEFADLRLPGHFEGLGIEKIKEYLQVFGLGEKTGIDLPGELEGRVPDPEWKENYFANQPRAQQIWYIGDTYNLSIGQGYLLVTPIQVASAFSAIANGGILYRPKIVDKIIGSEKELVIEEKKSEIIRQDFINQVNLEIIRQGMRQAVASPAGSAFMLNSLPVEAAAKTGTAQIGSEDIYQNWVTVFAPYDNPEIVLTVLIEKVKGTRIAAQKVAQEVLEWYFEEKVPNPNDQ</sequence>
<keyword evidence="8" id="KW-0133">Cell shape</keyword>
<dbReference type="AlphaFoldDB" id="A0A2M7BZK4"/>
<evidence type="ECO:0000256" key="2">
    <source>
        <dbReference type="ARBA" id="ARBA00004236"/>
    </source>
</evidence>
<evidence type="ECO:0000256" key="9">
    <source>
        <dbReference type="ARBA" id="ARBA00022984"/>
    </source>
</evidence>
<dbReference type="InterPro" id="IPR036138">
    <property type="entry name" value="PBP_dimer_sf"/>
</dbReference>
<evidence type="ECO:0000256" key="4">
    <source>
        <dbReference type="ARBA" id="ARBA00022519"/>
    </source>
</evidence>
<dbReference type="GO" id="GO:0008360">
    <property type="term" value="P:regulation of cell shape"/>
    <property type="evidence" value="ECO:0007669"/>
    <property type="project" value="UniProtKB-KW"/>
</dbReference>
<evidence type="ECO:0000256" key="6">
    <source>
        <dbReference type="ARBA" id="ARBA00022692"/>
    </source>
</evidence>
<dbReference type="GO" id="GO:0005886">
    <property type="term" value="C:plasma membrane"/>
    <property type="evidence" value="ECO:0007669"/>
    <property type="project" value="UniProtKB-SubCell"/>
</dbReference>
<dbReference type="EMBL" id="PEUS01000011">
    <property type="protein sequence ID" value="PIV14171.1"/>
    <property type="molecule type" value="Genomic_DNA"/>
</dbReference>
<keyword evidence="10 13" id="KW-1133">Transmembrane helix</keyword>
<keyword evidence="9" id="KW-0573">Peptidoglycan synthesis</keyword>
<evidence type="ECO:0000259" key="15">
    <source>
        <dbReference type="Pfam" id="PF03717"/>
    </source>
</evidence>
<evidence type="ECO:0000256" key="1">
    <source>
        <dbReference type="ARBA" id="ARBA00004167"/>
    </source>
</evidence>
<keyword evidence="3" id="KW-1003">Cell membrane</keyword>
<keyword evidence="7" id="KW-0378">Hydrolase</keyword>
<evidence type="ECO:0000259" key="14">
    <source>
        <dbReference type="Pfam" id="PF00905"/>
    </source>
</evidence>
<feature type="domain" description="Penicillin-binding protein dimerisation" evidence="15">
    <location>
        <begin position="93"/>
        <end position="252"/>
    </location>
</feature>
<dbReference type="GO" id="GO:0009002">
    <property type="term" value="F:serine-type D-Ala-D-Ala carboxypeptidase activity"/>
    <property type="evidence" value="ECO:0007669"/>
    <property type="project" value="InterPro"/>
</dbReference>
<dbReference type="SUPFAM" id="SSF56601">
    <property type="entry name" value="beta-lactamase/transpeptidase-like"/>
    <property type="match status" value="1"/>
</dbReference>
<proteinExistence type="predicted"/>
<evidence type="ECO:0000256" key="12">
    <source>
        <dbReference type="ARBA" id="ARBA00023316"/>
    </source>
</evidence>
<evidence type="ECO:0000256" key="10">
    <source>
        <dbReference type="ARBA" id="ARBA00022989"/>
    </source>
</evidence>
<keyword evidence="6 13" id="KW-0812">Transmembrane</keyword>
<keyword evidence="12" id="KW-0961">Cell wall biogenesis/degradation</keyword>
<accession>A0A2M7BZK4</accession>
<dbReference type="Pfam" id="PF00905">
    <property type="entry name" value="Transpeptidase"/>
    <property type="match status" value="1"/>
</dbReference>
<dbReference type="NCBIfam" id="TIGR03423">
    <property type="entry name" value="pbp2_mrdA"/>
    <property type="match status" value="1"/>
</dbReference>
<feature type="transmembrane region" description="Helical" evidence="13">
    <location>
        <begin position="50"/>
        <end position="68"/>
    </location>
</feature>
<evidence type="ECO:0000256" key="5">
    <source>
        <dbReference type="ARBA" id="ARBA00022670"/>
    </source>
</evidence>
<evidence type="ECO:0000256" key="8">
    <source>
        <dbReference type="ARBA" id="ARBA00022960"/>
    </source>
</evidence>
<dbReference type="GO" id="GO:0071555">
    <property type="term" value="P:cell wall organization"/>
    <property type="evidence" value="ECO:0007669"/>
    <property type="project" value="UniProtKB-KW"/>
</dbReference>
<dbReference type="Gene3D" id="3.40.710.10">
    <property type="entry name" value="DD-peptidase/beta-lactamase superfamily"/>
    <property type="match status" value="1"/>
</dbReference>
<gene>
    <name evidence="16" type="primary">mrdA</name>
    <name evidence="16" type="ORF">COS44_00335</name>
</gene>
<dbReference type="PANTHER" id="PTHR30627">
    <property type="entry name" value="PEPTIDOGLYCAN D,D-TRANSPEPTIDASE"/>
    <property type="match status" value="1"/>
</dbReference>
<dbReference type="SUPFAM" id="SSF56519">
    <property type="entry name" value="Penicillin binding protein dimerisation domain"/>
    <property type="match status" value="1"/>
</dbReference>
<keyword evidence="4" id="KW-0997">Cell inner membrane</keyword>
<keyword evidence="5" id="KW-0645">Protease</keyword>
<dbReference type="GO" id="GO:0009252">
    <property type="term" value="P:peptidoglycan biosynthetic process"/>
    <property type="evidence" value="ECO:0007669"/>
    <property type="project" value="UniProtKB-KW"/>
</dbReference>
<evidence type="ECO:0000256" key="13">
    <source>
        <dbReference type="SAM" id="Phobius"/>
    </source>
</evidence>
<dbReference type="InterPro" id="IPR050515">
    <property type="entry name" value="Beta-lactam/transpept"/>
</dbReference>
<dbReference type="InterPro" id="IPR017790">
    <property type="entry name" value="Penicillin-binding_protein_2"/>
</dbReference>
<keyword evidence="11 13" id="KW-0472">Membrane</keyword>
<dbReference type="Gene3D" id="3.90.1310.10">
    <property type="entry name" value="Penicillin-binding protein 2a (Domain 2)"/>
    <property type="match status" value="1"/>
</dbReference>
<dbReference type="InterPro" id="IPR005311">
    <property type="entry name" value="PBP_dimer"/>
</dbReference>
<dbReference type="GO" id="GO:0008658">
    <property type="term" value="F:penicillin binding"/>
    <property type="evidence" value="ECO:0007669"/>
    <property type="project" value="InterPro"/>
</dbReference>
<dbReference type="InterPro" id="IPR012338">
    <property type="entry name" value="Beta-lactam/transpept-like"/>
</dbReference>
<protein>
    <submittedName>
        <fullName evidence="16">Penicillin-binding protein 2</fullName>
    </submittedName>
</protein>
<evidence type="ECO:0000256" key="11">
    <source>
        <dbReference type="ARBA" id="ARBA00023136"/>
    </source>
</evidence>
<dbReference type="Proteomes" id="UP000228816">
    <property type="component" value="Unassembled WGS sequence"/>
</dbReference>
<dbReference type="GO" id="GO:0071972">
    <property type="term" value="F:peptidoglycan L,D-transpeptidase activity"/>
    <property type="evidence" value="ECO:0007669"/>
    <property type="project" value="TreeGrafter"/>
</dbReference>
<dbReference type="GO" id="GO:0006508">
    <property type="term" value="P:proteolysis"/>
    <property type="evidence" value="ECO:0007669"/>
    <property type="project" value="UniProtKB-KW"/>
</dbReference>
<dbReference type="InterPro" id="IPR001460">
    <property type="entry name" value="PCN-bd_Tpept"/>
</dbReference>
<comment type="subcellular location">
    <subcellularLocation>
        <location evidence="2">Cell membrane</location>
    </subcellularLocation>
    <subcellularLocation>
        <location evidence="1">Membrane</location>
        <topology evidence="1">Single-pass membrane protein</topology>
    </subcellularLocation>
</comment>
<evidence type="ECO:0000256" key="3">
    <source>
        <dbReference type="ARBA" id="ARBA00022475"/>
    </source>
</evidence>
<dbReference type="PANTHER" id="PTHR30627:SF2">
    <property type="entry name" value="PEPTIDOGLYCAN D,D-TRANSPEPTIDASE MRDA"/>
    <property type="match status" value="1"/>
</dbReference>
<feature type="domain" description="Penicillin-binding protein transpeptidase" evidence="14">
    <location>
        <begin position="292"/>
        <end position="642"/>
    </location>
</feature>
<name>A0A2M7BZK4_9BACT</name>